<dbReference type="GO" id="GO:0043025">
    <property type="term" value="C:neuronal cell body"/>
    <property type="evidence" value="ECO:0007669"/>
    <property type="project" value="TreeGrafter"/>
</dbReference>
<feature type="transmembrane region" description="Helical" evidence="8">
    <location>
        <begin position="280"/>
        <end position="299"/>
    </location>
</feature>
<evidence type="ECO:0000256" key="4">
    <source>
        <dbReference type="ARBA" id="ARBA00022989"/>
    </source>
</evidence>
<comment type="subcellular location">
    <subcellularLocation>
        <location evidence="1 8">Cell membrane</location>
        <topology evidence="1 8">Multi-pass membrane protein</topology>
    </subcellularLocation>
</comment>
<sequence length="390" mass="44560">MTNVFTEEMSPFIKIFQVMGLYPSSFILKIHSLFNFGLTVFIFISAFCIFPVLENDNSLSLLVGGLVFVGILLTNLINITQAFFSVNQQTEIYRKFDQIDLMLANQLLVHADYKKIRRRLIIKYTLLAFVLLAIHVVSIVSVTVYGVAFSYYVHLIVPVGATRLRCIQNMFYVDIINEKLKSMNQKLHDMINRNHDKMAFILFSHKLQKFDVKEKKISSSLYEQIITLKQIYGKIFDVSNLINDVFGWSLLFVVTQYFIEFTSNGYWLFLALENLLEQSFAIQSLCSIFPIAILLTTMANSCFNCSENAQQLGVLIHKIERDINSDLQNALIREFSLQLIHEPITITANGFFSINFTLIGGMAASTVTYLVILIQFQLSEIKKTSNSTAS</sequence>
<keyword evidence="10" id="KW-1185">Reference proteome</keyword>
<reference evidence="9" key="2">
    <citation type="submission" date="2022-10" db="EMBL/GenBank/DDBJ databases">
        <authorList>
            <consortium name="ENA_rothamsted_submissions"/>
            <consortium name="culmorum"/>
            <person name="King R."/>
        </authorList>
    </citation>
    <scope>NUCLEOTIDE SEQUENCE</scope>
</reference>
<evidence type="ECO:0000256" key="2">
    <source>
        <dbReference type="ARBA" id="ARBA00022475"/>
    </source>
</evidence>
<keyword evidence="4 8" id="KW-1133">Transmembrane helix</keyword>
<evidence type="ECO:0000256" key="7">
    <source>
        <dbReference type="ARBA" id="ARBA00023224"/>
    </source>
</evidence>
<evidence type="ECO:0000313" key="10">
    <source>
        <dbReference type="Proteomes" id="UP001153620"/>
    </source>
</evidence>
<evidence type="ECO:0000256" key="6">
    <source>
        <dbReference type="ARBA" id="ARBA00023170"/>
    </source>
</evidence>
<dbReference type="GO" id="GO:0005886">
    <property type="term" value="C:plasma membrane"/>
    <property type="evidence" value="ECO:0007669"/>
    <property type="project" value="UniProtKB-SubCell"/>
</dbReference>
<feature type="transmembrane region" description="Helical" evidence="8">
    <location>
        <begin position="245"/>
        <end position="268"/>
    </location>
</feature>
<keyword evidence="2 8" id="KW-1003">Cell membrane</keyword>
<keyword evidence="5 8" id="KW-0472">Membrane</keyword>
<keyword evidence="3 8" id="KW-0812">Transmembrane</keyword>
<keyword evidence="6 8" id="KW-0675">Receptor</keyword>
<dbReference type="GO" id="GO:0030425">
    <property type="term" value="C:dendrite"/>
    <property type="evidence" value="ECO:0007669"/>
    <property type="project" value="TreeGrafter"/>
</dbReference>
<dbReference type="PANTHER" id="PTHR21143">
    <property type="entry name" value="INVERTEBRATE GUSTATORY RECEPTOR"/>
    <property type="match status" value="1"/>
</dbReference>
<dbReference type="Pfam" id="PF08395">
    <property type="entry name" value="7tm_7"/>
    <property type="match status" value="1"/>
</dbReference>
<accession>A0A9N9RNA4</accession>
<name>A0A9N9RNA4_9DIPT</name>
<dbReference type="GO" id="GO:0008049">
    <property type="term" value="P:male courtship behavior"/>
    <property type="evidence" value="ECO:0007669"/>
    <property type="project" value="TreeGrafter"/>
</dbReference>
<evidence type="ECO:0000256" key="1">
    <source>
        <dbReference type="ARBA" id="ARBA00004651"/>
    </source>
</evidence>
<evidence type="ECO:0000313" key="9">
    <source>
        <dbReference type="EMBL" id="CAG9801575.1"/>
    </source>
</evidence>
<organism evidence="9 10">
    <name type="scientific">Chironomus riparius</name>
    <dbReference type="NCBI Taxonomy" id="315576"/>
    <lineage>
        <taxon>Eukaryota</taxon>
        <taxon>Metazoa</taxon>
        <taxon>Ecdysozoa</taxon>
        <taxon>Arthropoda</taxon>
        <taxon>Hexapoda</taxon>
        <taxon>Insecta</taxon>
        <taxon>Pterygota</taxon>
        <taxon>Neoptera</taxon>
        <taxon>Endopterygota</taxon>
        <taxon>Diptera</taxon>
        <taxon>Nematocera</taxon>
        <taxon>Chironomoidea</taxon>
        <taxon>Chironomidae</taxon>
        <taxon>Chironominae</taxon>
        <taxon>Chironomus</taxon>
    </lineage>
</organism>
<dbReference type="PANTHER" id="PTHR21143:SF104">
    <property type="entry name" value="GUSTATORY RECEPTOR 8A-RELATED"/>
    <property type="match status" value="1"/>
</dbReference>
<dbReference type="AlphaFoldDB" id="A0A9N9RNA4"/>
<dbReference type="GO" id="GO:0007635">
    <property type="term" value="P:chemosensory behavior"/>
    <property type="evidence" value="ECO:0007669"/>
    <property type="project" value="TreeGrafter"/>
</dbReference>
<evidence type="ECO:0000256" key="5">
    <source>
        <dbReference type="ARBA" id="ARBA00023136"/>
    </source>
</evidence>
<dbReference type="EMBL" id="OU895877">
    <property type="protein sequence ID" value="CAG9801575.1"/>
    <property type="molecule type" value="Genomic_DNA"/>
</dbReference>
<dbReference type="GO" id="GO:0030424">
    <property type="term" value="C:axon"/>
    <property type="evidence" value="ECO:0007669"/>
    <property type="project" value="TreeGrafter"/>
</dbReference>
<proteinExistence type="inferred from homology"/>
<dbReference type="GO" id="GO:0050909">
    <property type="term" value="P:sensory perception of taste"/>
    <property type="evidence" value="ECO:0007669"/>
    <property type="project" value="InterPro"/>
</dbReference>
<protein>
    <recommendedName>
        <fullName evidence="8">Gustatory receptor</fullName>
    </recommendedName>
</protein>
<dbReference type="GO" id="GO:0007165">
    <property type="term" value="P:signal transduction"/>
    <property type="evidence" value="ECO:0007669"/>
    <property type="project" value="UniProtKB-KW"/>
</dbReference>
<comment type="similarity">
    <text evidence="8">Belongs to the insect chemoreceptor superfamily. Gustatory receptor (GR) family.</text>
</comment>
<evidence type="ECO:0000256" key="8">
    <source>
        <dbReference type="RuleBase" id="RU363108"/>
    </source>
</evidence>
<keyword evidence="7 8" id="KW-0807">Transducer</keyword>
<dbReference type="OrthoDB" id="6366728at2759"/>
<feature type="transmembrane region" description="Helical" evidence="8">
    <location>
        <begin position="124"/>
        <end position="148"/>
    </location>
</feature>
<feature type="transmembrane region" description="Helical" evidence="8">
    <location>
        <begin position="33"/>
        <end position="53"/>
    </location>
</feature>
<feature type="transmembrane region" description="Helical" evidence="8">
    <location>
        <begin position="59"/>
        <end position="86"/>
    </location>
</feature>
<dbReference type="InterPro" id="IPR013604">
    <property type="entry name" value="7TM_chemorcpt"/>
</dbReference>
<evidence type="ECO:0000256" key="3">
    <source>
        <dbReference type="ARBA" id="ARBA00022692"/>
    </source>
</evidence>
<dbReference type="Proteomes" id="UP001153620">
    <property type="component" value="Chromosome 1"/>
</dbReference>
<comment type="function">
    <text evidence="8">Gustatory receptor which mediates acceptance or avoidance behavior, depending on its substrates.</text>
</comment>
<comment type="caution">
    <text evidence="8">Lacks conserved residue(s) required for the propagation of feature annotation.</text>
</comment>
<gene>
    <name evidence="9" type="ORF">CHIRRI_LOCUS4499</name>
</gene>
<feature type="transmembrane region" description="Helical" evidence="8">
    <location>
        <begin position="351"/>
        <end position="374"/>
    </location>
</feature>
<reference evidence="9" key="1">
    <citation type="submission" date="2022-01" db="EMBL/GenBank/DDBJ databases">
        <authorList>
            <person name="King R."/>
        </authorList>
    </citation>
    <scope>NUCLEOTIDE SEQUENCE</scope>
</reference>